<feature type="compositionally biased region" description="Low complexity" evidence="1">
    <location>
        <begin position="191"/>
        <end position="207"/>
    </location>
</feature>
<reference evidence="2 3" key="1">
    <citation type="submission" date="2020-08" db="EMBL/GenBank/DDBJ databases">
        <authorList>
            <person name="Hejnol A."/>
        </authorList>
    </citation>
    <scope>NUCLEOTIDE SEQUENCE [LARGE SCALE GENOMIC DNA]</scope>
</reference>
<feature type="compositionally biased region" description="Basic and acidic residues" evidence="1">
    <location>
        <begin position="76"/>
        <end position="106"/>
    </location>
</feature>
<dbReference type="EMBL" id="CAJFCJ010000006">
    <property type="protein sequence ID" value="CAD5116304.1"/>
    <property type="molecule type" value="Genomic_DNA"/>
</dbReference>
<keyword evidence="3" id="KW-1185">Reference proteome</keyword>
<evidence type="ECO:0000313" key="3">
    <source>
        <dbReference type="Proteomes" id="UP000549394"/>
    </source>
</evidence>
<dbReference type="Proteomes" id="UP000549394">
    <property type="component" value="Unassembled WGS sequence"/>
</dbReference>
<organism evidence="2 3">
    <name type="scientific">Dimorphilus gyrociliatus</name>
    <dbReference type="NCBI Taxonomy" id="2664684"/>
    <lineage>
        <taxon>Eukaryota</taxon>
        <taxon>Metazoa</taxon>
        <taxon>Spiralia</taxon>
        <taxon>Lophotrochozoa</taxon>
        <taxon>Annelida</taxon>
        <taxon>Polychaeta</taxon>
        <taxon>Polychaeta incertae sedis</taxon>
        <taxon>Dinophilidae</taxon>
        <taxon>Dimorphilus</taxon>
    </lineage>
</organism>
<dbReference type="AlphaFoldDB" id="A0A7I8VJ49"/>
<protein>
    <submittedName>
        <fullName evidence="2">DgyrCDS5210</fullName>
    </submittedName>
</protein>
<evidence type="ECO:0000256" key="1">
    <source>
        <dbReference type="SAM" id="MobiDB-lite"/>
    </source>
</evidence>
<evidence type="ECO:0000313" key="2">
    <source>
        <dbReference type="EMBL" id="CAD5116304.1"/>
    </source>
</evidence>
<comment type="caution">
    <text evidence="2">The sequence shown here is derived from an EMBL/GenBank/DDBJ whole genome shotgun (WGS) entry which is preliminary data.</text>
</comment>
<feature type="region of interest" description="Disordered" evidence="1">
    <location>
        <begin position="457"/>
        <end position="493"/>
    </location>
</feature>
<feature type="region of interest" description="Disordered" evidence="1">
    <location>
        <begin position="1"/>
        <end position="20"/>
    </location>
</feature>
<feature type="compositionally biased region" description="Acidic residues" evidence="1">
    <location>
        <begin position="158"/>
        <end position="167"/>
    </location>
</feature>
<feature type="region of interest" description="Disordered" evidence="1">
    <location>
        <begin position="63"/>
        <end position="266"/>
    </location>
</feature>
<accession>A0A7I8VJ49</accession>
<feature type="compositionally biased region" description="Acidic residues" evidence="1">
    <location>
        <begin position="140"/>
        <end position="149"/>
    </location>
</feature>
<name>A0A7I8VJ49_9ANNE</name>
<sequence length="512" mass="57067">MSCSCAKKLSRSHKDWPRPLPSAEFQRLRDIIDISLHGYDLEDSGYEAAENFLNMADNSVVEENLVGSGQNEGENGDDHVKLTRSESLDSPKSDDEGLGVEKKEVTDNNSDEVEEESPNPSSTLDAESPVPEAENSCERDEVDLEETGNDNENSNVELESENVEENLNESLNSDDRVEEEDEVNKQEESNEPNNLESSPTRKSSVSSRDSKEASDMEDNNVSNQSNEPIMASVNEGECEISQQEHIESLETTPNDEEEQSECDSRFTRELSCISEKEDEMNVEQITEAKDNAPADNEENVVEENITETLAENVESIMLNSTQEEDGKPVEETMNELNIEQVEAAMIHETCSENGDESTDVEVNLPIKYESDTQLQWAMEILLGKSLPVLDTSYRSIRNELESFYTPVKSYTIKRGQGIVEEPTEAIEEQVVQAEVNLGNESTPLNSNLDRNLNGDNGLLNNSGVDDLDDTILSDGSEGVKEREPLPEILSPKSPRKRFSLRHLLTCSRAADD</sequence>
<gene>
    <name evidence="2" type="ORF">DGYR_LOCUS4941</name>
</gene>
<proteinExistence type="predicted"/>